<reference evidence="7 8" key="1">
    <citation type="submission" date="2024-03" db="EMBL/GenBank/DDBJ databases">
        <title>High-quality draft genome sequencing of Tistrella sp. BH-R2-4.</title>
        <authorList>
            <person name="Dong C."/>
        </authorList>
    </citation>
    <scope>NUCLEOTIDE SEQUENCE [LARGE SCALE GENOMIC DNA]</scope>
    <source>
        <strain evidence="7 8">BH-R2-4</strain>
    </source>
</reference>
<proteinExistence type="predicted"/>
<evidence type="ECO:0000313" key="7">
    <source>
        <dbReference type="EMBL" id="MEN2989466.1"/>
    </source>
</evidence>
<dbReference type="RefSeq" id="WP_345937594.1">
    <property type="nucleotide sequence ID" value="NZ_JBBKTW010000005.1"/>
</dbReference>
<dbReference type="InterPro" id="IPR017941">
    <property type="entry name" value="Rieske_2Fe-2S"/>
</dbReference>
<accession>A0ABU9YLB3</accession>
<dbReference type="GO" id="GO:0051213">
    <property type="term" value="F:dioxygenase activity"/>
    <property type="evidence" value="ECO:0007669"/>
    <property type="project" value="UniProtKB-KW"/>
</dbReference>
<keyword evidence="1" id="KW-0001">2Fe-2S</keyword>
<dbReference type="Gene3D" id="2.102.10.10">
    <property type="entry name" value="Rieske [2Fe-2S] iron-sulphur domain"/>
    <property type="match status" value="1"/>
</dbReference>
<sequence>MPFLKNTWYVFDYADDITPERFGHRTIIDQPVLVYRKPDGMLAALRDICPHRFVPLHMGRQIGDVIQCGYHGLRFGPDGACVGMPIAGMPIPKAARVVAYPVVERHSLVWLWMGDPALADAGLIPDFSFLSDPARGNVRGHTHVDADYQLAIDNLSDLTHVQFLHAGYQASEAFERLRFKVDQVGDTVYARLTFPNGRPPYAFQKAVADIEAPIDLCFETRWNLPSCVRLRITAHPAGAHSAGAHSAGDGDNRLFESMSAHILTPETDRSAHYFFVNSRDYAVGDPEIDARVRAWQRQGFDVEDKPMLEAQQRRIGGHDVMTLGPVLLPTDAGAIRARRILAARMTAEGLPAAAADHGA</sequence>
<evidence type="ECO:0000256" key="4">
    <source>
        <dbReference type="ARBA" id="ARBA00023004"/>
    </source>
</evidence>
<keyword evidence="3" id="KW-0560">Oxidoreductase</keyword>
<evidence type="ECO:0000256" key="2">
    <source>
        <dbReference type="ARBA" id="ARBA00022723"/>
    </source>
</evidence>
<gene>
    <name evidence="7" type="ORF">WG926_14215</name>
</gene>
<keyword evidence="7" id="KW-0223">Dioxygenase</keyword>
<evidence type="ECO:0000259" key="6">
    <source>
        <dbReference type="PROSITE" id="PS51296"/>
    </source>
</evidence>
<evidence type="ECO:0000313" key="8">
    <source>
        <dbReference type="Proteomes" id="UP001413721"/>
    </source>
</evidence>
<dbReference type="Gene3D" id="3.90.380.10">
    <property type="entry name" value="Naphthalene 1,2-dioxygenase Alpha Subunit, Chain A, domain 1"/>
    <property type="match status" value="1"/>
</dbReference>
<dbReference type="InterPro" id="IPR036922">
    <property type="entry name" value="Rieske_2Fe-2S_sf"/>
</dbReference>
<evidence type="ECO:0000256" key="1">
    <source>
        <dbReference type="ARBA" id="ARBA00022714"/>
    </source>
</evidence>
<dbReference type="Pfam" id="PF19112">
    <property type="entry name" value="VanA_C"/>
    <property type="match status" value="1"/>
</dbReference>
<name>A0ABU9YLB3_9PROT</name>
<dbReference type="InterPro" id="IPR044043">
    <property type="entry name" value="VanA_C_cat"/>
</dbReference>
<dbReference type="SUPFAM" id="SSF55961">
    <property type="entry name" value="Bet v1-like"/>
    <property type="match status" value="1"/>
</dbReference>
<dbReference type="Proteomes" id="UP001413721">
    <property type="component" value="Unassembled WGS sequence"/>
</dbReference>
<feature type="domain" description="Rieske" evidence="6">
    <location>
        <begin position="8"/>
        <end position="111"/>
    </location>
</feature>
<keyword evidence="8" id="KW-1185">Reference proteome</keyword>
<dbReference type="PANTHER" id="PTHR21266:SF60">
    <property type="entry name" value="3-KETOSTEROID-9-ALPHA-MONOOXYGENASE, OXYGENASE COMPONENT"/>
    <property type="match status" value="1"/>
</dbReference>
<keyword evidence="5" id="KW-0411">Iron-sulfur</keyword>
<dbReference type="PANTHER" id="PTHR21266">
    <property type="entry name" value="IRON-SULFUR DOMAIN CONTAINING PROTEIN"/>
    <property type="match status" value="1"/>
</dbReference>
<dbReference type="EMBL" id="JBBKTW010000005">
    <property type="protein sequence ID" value="MEN2989466.1"/>
    <property type="molecule type" value="Genomic_DNA"/>
</dbReference>
<protein>
    <submittedName>
        <fullName evidence="7">Aromatic ring-hydroxylating dioxygenase subunit alpha</fullName>
    </submittedName>
</protein>
<comment type="caution">
    <text evidence="7">The sequence shown here is derived from an EMBL/GenBank/DDBJ whole genome shotgun (WGS) entry which is preliminary data.</text>
</comment>
<dbReference type="InterPro" id="IPR050584">
    <property type="entry name" value="Cholesterol_7-desaturase"/>
</dbReference>
<keyword evidence="4" id="KW-0408">Iron</keyword>
<dbReference type="CDD" id="cd08878">
    <property type="entry name" value="RHO_alpha_C_DMO-like"/>
    <property type="match status" value="1"/>
</dbReference>
<evidence type="ECO:0000256" key="3">
    <source>
        <dbReference type="ARBA" id="ARBA00023002"/>
    </source>
</evidence>
<dbReference type="SUPFAM" id="SSF50022">
    <property type="entry name" value="ISP domain"/>
    <property type="match status" value="1"/>
</dbReference>
<keyword evidence="2" id="KW-0479">Metal-binding</keyword>
<dbReference type="Pfam" id="PF00355">
    <property type="entry name" value="Rieske"/>
    <property type="match status" value="1"/>
</dbReference>
<evidence type="ECO:0000256" key="5">
    <source>
        <dbReference type="ARBA" id="ARBA00023014"/>
    </source>
</evidence>
<dbReference type="PROSITE" id="PS51296">
    <property type="entry name" value="RIESKE"/>
    <property type="match status" value="1"/>
</dbReference>
<organism evidence="7 8">
    <name type="scientific">Tistrella arctica</name>
    <dbReference type="NCBI Taxonomy" id="3133430"/>
    <lineage>
        <taxon>Bacteria</taxon>
        <taxon>Pseudomonadati</taxon>
        <taxon>Pseudomonadota</taxon>
        <taxon>Alphaproteobacteria</taxon>
        <taxon>Geminicoccales</taxon>
        <taxon>Geminicoccaceae</taxon>
        <taxon>Tistrella</taxon>
    </lineage>
</organism>